<evidence type="ECO:0000313" key="1">
    <source>
        <dbReference type="EMBL" id="GIX63294.1"/>
    </source>
</evidence>
<dbReference type="GeneID" id="94194775"/>
<reference evidence="1 2" key="1">
    <citation type="submission" date="2021-06" db="EMBL/GenBank/DDBJ databases">
        <title>Genome sequence of Babesia caballi.</title>
        <authorList>
            <person name="Yamagishi J."/>
            <person name="Kidaka T."/>
            <person name="Ochi A."/>
        </authorList>
    </citation>
    <scope>NUCLEOTIDE SEQUENCE [LARGE SCALE GENOMIC DNA]</scope>
    <source>
        <strain evidence="1">USDA-D6B2</strain>
    </source>
</reference>
<name>A0AAV4LTG5_BABCB</name>
<organism evidence="1 2">
    <name type="scientific">Babesia caballi</name>
    <dbReference type="NCBI Taxonomy" id="5871"/>
    <lineage>
        <taxon>Eukaryota</taxon>
        <taxon>Sar</taxon>
        <taxon>Alveolata</taxon>
        <taxon>Apicomplexa</taxon>
        <taxon>Aconoidasida</taxon>
        <taxon>Piroplasmida</taxon>
        <taxon>Babesiidae</taxon>
        <taxon>Babesia</taxon>
    </lineage>
</organism>
<sequence>MAVGLKGEAEFGNARAIHGNSTHQTAGAVVGVNGVLDGALQQSQALVASHAGLVVVLQESRDVPRSRAAGNKVLNLDQSASQRHVVDLRPSLSIIPAENHAAVELVAVLVDEVVSGSGQRLQRGAHNSVVKLSLCVVADDHREHLRVGGRARAEHEHIRQNARNLARDAVDDDRTRRGAAVSRENDAVLAVHRDDGRAHADVMGATAGSGGADRTVLGQRLAEPSDAVVRIQH</sequence>
<evidence type="ECO:0000313" key="2">
    <source>
        <dbReference type="Proteomes" id="UP001497744"/>
    </source>
</evidence>
<dbReference type="RefSeq" id="XP_067715363.1">
    <property type="nucleotide sequence ID" value="XM_067859262.1"/>
</dbReference>
<comment type="caution">
    <text evidence="1">The sequence shown here is derived from an EMBL/GenBank/DDBJ whole genome shotgun (WGS) entry which is preliminary data.</text>
</comment>
<dbReference type="EMBL" id="BPLF01000002">
    <property type="protein sequence ID" value="GIX63294.1"/>
    <property type="molecule type" value="Genomic_DNA"/>
</dbReference>
<keyword evidence="2" id="KW-1185">Reference proteome</keyword>
<gene>
    <name evidence="1" type="ORF">BcabD6B2_27290</name>
</gene>
<dbReference type="Proteomes" id="UP001497744">
    <property type="component" value="Unassembled WGS sequence"/>
</dbReference>
<protein>
    <submittedName>
        <fullName evidence="1">Uncharacterized protein</fullName>
    </submittedName>
</protein>
<proteinExistence type="predicted"/>
<accession>A0AAV4LTG5</accession>
<dbReference type="AlphaFoldDB" id="A0AAV4LTG5"/>